<sequence>MAVINQEIIRYNNQEEHDYADTLEPGYRFCPTDPELIVYYLKPNIETGKRHPNCRYYEGNIYDRSPDELTAKPEYRSCENNWYFLTWMERKYPNGSRPNRQTRNGGTWKASQACAAVKDVSNRVVGSRLSLAYFDEKERKTPWLMHEYTTKNPNISKESQKHNTDKNKFSDWVLCKIYKVLKRNPNNNLAELEEAIVEQNHQSEDEPSLRRRRLSTDQESYQSNGAEHVHIQKSNHQSGTDVQIVAPVQIMLTSNQQSDLNNVHVESSHTFPSTSMYTSPNSISMQHMPMLCGSNLIQPPFEDPQDFLSKEQAPAVQLDTNLNPMTFSQTLTDEVFQKDCQNSYHDTPSLYEDPMMVPEAEYSSYNPDSLMGLENFESFDPSSENFSIDDLMALMDDEFD</sequence>
<dbReference type="PANTHER" id="PTHR31719">
    <property type="entry name" value="NAC TRANSCRIPTION FACTOR 56"/>
    <property type="match status" value="1"/>
</dbReference>
<evidence type="ECO:0000313" key="7">
    <source>
        <dbReference type="EMBL" id="PWA87112.1"/>
    </source>
</evidence>
<dbReference type="Gene3D" id="2.170.150.80">
    <property type="entry name" value="NAC domain"/>
    <property type="match status" value="1"/>
</dbReference>
<dbReference type="PANTHER" id="PTHR31719:SF179">
    <property type="entry name" value="OS08G0148400 PROTEIN"/>
    <property type="match status" value="1"/>
</dbReference>
<dbReference type="GO" id="GO:0003677">
    <property type="term" value="F:DNA binding"/>
    <property type="evidence" value="ECO:0007669"/>
    <property type="project" value="UniProtKB-KW"/>
</dbReference>
<keyword evidence="8" id="KW-1185">Reference proteome</keyword>
<evidence type="ECO:0000259" key="6">
    <source>
        <dbReference type="PROSITE" id="PS51005"/>
    </source>
</evidence>
<evidence type="ECO:0000256" key="2">
    <source>
        <dbReference type="ARBA" id="ARBA00023125"/>
    </source>
</evidence>
<dbReference type="Proteomes" id="UP000245207">
    <property type="component" value="Unassembled WGS sequence"/>
</dbReference>
<keyword evidence="3" id="KW-0804">Transcription</keyword>
<proteinExistence type="predicted"/>
<organism evidence="7 8">
    <name type="scientific">Artemisia annua</name>
    <name type="common">Sweet wormwood</name>
    <dbReference type="NCBI Taxonomy" id="35608"/>
    <lineage>
        <taxon>Eukaryota</taxon>
        <taxon>Viridiplantae</taxon>
        <taxon>Streptophyta</taxon>
        <taxon>Embryophyta</taxon>
        <taxon>Tracheophyta</taxon>
        <taxon>Spermatophyta</taxon>
        <taxon>Magnoliopsida</taxon>
        <taxon>eudicotyledons</taxon>
        <taxon>Gunneridae</taxon>
        <taxon>Pentapetalae</taxon>
        <taxon>asterids</taxon>
        <taxon>campanulids</taxon>
        <taxon>Asterales</taxon>
        <taxon>Asteraceae</taxon>
        <taxon>Asteroideae</taxon>
        <taxon>Anthemideae</taxon>
        <taxon>Artemisiinae</taxon>
        <taxon>Artemisia</taxon>
    </lineage>
</organism>
<feature type="region of interest" description="Disordered" evidence="5">
    <location>
        <begin position="198"/>
        <end position="218"/>
    </location>
</feature>
<reference evidence="7 8" key="1">
    <citation type="journal article" date="2018" name="Mol. Plant">
        <title>The genome of Artemisia annua provides insight into the evolution of Asteraceae family and artemisinin biosynthesis.</title>
        <authorList>
            <person name="Shen Q."/>
            <person name="Zhang L."/>
            <person name="Liao Z."/>
            <person name="Wang S."/>
            <person name="Yan T."/>
            <person name="Shi P."/>
            <person name="Liu M."/>
            <person name="Fu X."/>
            <person name="Pan Q."/>
            <person name="Wang Y."/>
            <person name="Lv Z."/>
            <person name="Lu X."/>
            <person name="Zhang F."/>
            <person name="Jiang W."/>
            <person name="Ma Y."/>
            <person name="Chen M."/>
            <person name="Hao X."/>
            <person name="Li L."/>
            <person name="Tang Y."/>
            <person name="Lv G."/>
            <person name="Zhou Y."/>
            <person name="Sun X."/>
            <person name="Brodelius P.E."/>
            <person name="Rose J.K.C."/>
            <person name="Tang K."/>
        </authorList>
    </citation>
    <scope>NUCLEOTIDE SEQUENCE [LARGE SCALE GENOMIC DNA]</scope>
    <source>
        <strain evidence="8">cv. Huhao1</strain>
        <tissue evidence="7">Leaf</tissue>
    </source>
</reference>
<name>A0A2U1PN14_ARTAN</name>
<keyword evidence="1" id="KW-0805">Transcription regulation</keyword>
<gene>
    <name evidence="7" type="ORF">CTI12_AA133340</name>
</gene>
<protein>
    <submittedName>
        <fullName evidence="7">NAC domain-containing protein</fullName>
    </submittedName>
</protein>
<feature type="domain" description="NAC" evidence="6">
    <location>
        <begin position="23"/>
        <end position="180"/>
    </location>
</feature>
<evidence type="ECO:0000256" key="4">
    <source>
        <dbReference type="ARBA" id="ARBA00023242"/>
    </source>
</evidence>
<dbReference type="OrthoDB" id="1509001at2759"/>
<dbReference type="InterPro" id="IPR036093">
    <property type="entry name" value="NAC_dom_sf"/>
</dbReference>
<evidence type="ECO:0000313" key="8">
    <source>
        <dbReference type="Proteomes" id="UP000245207"/>
    </source>
</evidence>
<dbReference type="EMBL" id="PKPP01000945">
    <property type="protein sequence ID" value="PWA87112.1"/>
    <property type="molecule type" value="Genomic_DNA"/>
</dbReference>
<accession>A0A2U1PN14</accession>
<keyword evidence="2" id="KW-0238">DNA-binding</keyword>
<keyword evidence="4" id="KW-0539">Nucleus</keyword>
<dbReference type="Pfam" id="PF02365">
    <property type="entry name" value="NAM"/>
    <property type="match status" value="1"/>
</dbReference>
<dbReference type="InterPro" id="IPR003441">
    <property type="entry name" value="NAC-dom"/>
</dbReference>
<evidence type="ECO:0000256" key="5">
    <source>
        <dbReference type="SAM" id="MobiDB-lite"/>
    </source>
</evidence>
<dbReference type="GO" id="GO:0006355">
    <property type="term" value="P:regulation of DNA-templated transcription"/>
    <property type="evidence" value="ECO:0007669"/>
    <property type="project" value="InterPro"/>
</dbReference>
<dbReference type="STRING" id="35608.A0A2U1PN14"/>
<dbReference type="SUPFAM" id="SSF101941">
    <property type="entry name" value="NAC domain"/>
    <property type="match status" value="1"/>
</dbReference>
<evidence type="ECO:0000256" key="1">
    <source>
        <dbReference type="ARBA" id="ARBA00023015"/>
    </source>
</evidence>
<dbReference type="AlphaFoldDB" id="A0A2U1PN14"/>
<evidence type="ECO:0000256" key="3">
    <source>
        <dbReference type="ARBA" id="ARBA00023163"/>
    </source>
</evidence>
<comment type="caution">
    <text evidence="7">The sequence shown here is derived from an EMBL/GenBank/DDBJ whole genome shotgun (WGS) entry which is preliminary data.</text>
</comment>
<dbReference type="PROSITE" id="PS51005">
    <property type="entry name" value="NAC"/>
    <property type="match status" value="1"/>
</dbReference>